<dbReference type="Proteomes" id="UP001501676">
    <property type="component" value="Unassembled WGS sequence"/>
</dbReference>
<keyword evidence="11" id="KW-1185">Reference proteome</keyword>
<gene>
    <name evidence="10" type="ORF">GCM10020369_34620</name>
</gene>
<dbReference type="RefSeq" id="WP_345729148.1">
    <property type="nucleotide sequence ID" value="NZ_BAAAYN010000023.1"/>
</dbReference>
<comment type="subcellular location">
    <subcellularLocation>
        <location evidence="1">Cell membrane</location>
        <topology evidence="1">Multi-pass membrane protein</topology>
    </subcellularLocation>
</comment>
<dbReference type="PANTHER" id="PTHR24221">
    <property type="entry name" value="ATP-BINDING CASSETTE SUB-FAMILY B"/>
    <property type="match status" value="1"/>
</dbReference>
<keyword evidence="2 7" id="KW-0812">Transmembrane</keyword>
<keyword evidence="5 7" id="KW-1133">Transmembrane helix</keyword>
<dbReference type="PROSITE" id="PS00211">
    <property type="entry name" value="ABC_TRANSPORTER_1"/>
    <property type="match status" value="1"/>
</dbReference>
<comment type="caution">
    <text evidence="10">The sequence shown here is derived from an EMBL/GenBank/DDBJ whole genome shotgun (WGS) entry which is preliminary data.</text>
</comment>
<dbReference type="SMART" id="SM00382">
    <property type="entry name" value="AAA"/>
    <property type="match status" value="1"/>
</dbReference>
<evidence type="ECO:0000256" key="2">
    <source>
        <dbReference type="ARBA" id="ARBA00022692"/>
    </source>
</evidence>
<accession>A0ABP6SYC5</accession>
<keyword evidence="6 7" id="KW-0472">Membrane</keyword>
<evidence type="ECO:0000313" key="11">
    <source>
        <dbReference type="Proteomes" id="UP001501676"/>
    </source>
</evidence>
<feature type="domain" description="ABC transporter" evidence="8">
    <location>
        <begin position="350"/>
        <end position="599"/>
    </location>
</feature>
<dbReference type="EMBL" id="BAAAYN010000023">
    <property type="protein sequence ID" value="GAA3388440.1"/>
    <property type="molecule type" value="Genomic_DNA"/>
</dbReference>
<evidence type="ECO:0000259" key="9">
    <source>
        <dbReference type="PROSITE" id="PS50929"/>
    </source>
</evidence>
<dbReference type="InterPro" id="IPR036640">
    <property type="entry name" value="ABC1_TM_sf"/>
</dbReference>
<keyword evidence="4 10" id="KW-0067">ATP-binding</keyword>
<evidence type="ECO:0000256" key="5">
    <source>
        <dbReference type="ARBA" id="ARBA00022989"/>
    </source>
</evidence>
<feature type="transmembrane region" description="Helical" evidence="7">
    <location>
        <begin position="20"/>
        <end position="47"/>
    </location>
</feature>
<evidence type="ECO:0000313" key="10">
    <source>
        <dbReference type="EMBL" id="GAA3388440.1"/>
    </source>
</evidence>
<evidence type="ECO:0000256" key="1">
    <source>
        <dbReference type="ARBA" id="ARBA00004651"/>
    </source>
</evidence>
<dbReference type="InterPro" id="IPR003439">
    <property type="entry name" value="ABC_transporter-like_ATP-bd"/>
</dbReference>
<evidence type="ECO:0000256" key="7">
    <source>
        <dbReference type="SAM" id="Phobius"/>
    </source>
</evidence>
<dbReference type="Gene3D" id="1.20.1560.10">
    <property type="entry name" value="ABC transporter type 1, transmembrane domain"/>
    <property type="match status" value="1"/>
</dbReference>
<dbReference type="GO" id="GO:0005524">
    <property type="term" value="F:ATP binding"/>
    <property type="evidence" value="ECO:0007669"/>
    <property type="project" value="UniProtKB-KW"/>
</dbReference>
<feature type="transmembrane region" description="Helical" evidence="7">
    <location>
        <begin position="167"/>
        <end position="189"/>
    </location>
</feature>
<evidence type="ECO:0000256" key="4">
    <source>
        <dbReference type="ARBA" id="ARBA00022840"/>
    </source>
</evidence>
<sequence length="614" mass="66702">MTRRSLREVRRAASIFRRALGIYVGAAPWAAAMSVVVMIVAGLAPVALAWSTRAIVDGLSARDDTRIWVGVLGFGALAVLAPVVSHLSGYVRQETERRVTVRTQVELFTAVSANPGLAELEDSTYHDRLRLAREASQFAPAQLSMVFLGVGQEVITIVGFAAPLLRWSGLVGLLILLATVPTFVAQVRLARLRGAMMERVTPIFRRQAFYAALLLDMRAAKEIRLFGLSTFFRGRMLRELRAAQRQERDQDRLALRVDSALATLTGLVSLAALAVFVREVAAGRATVGDLIVVIAALGALQMSMASLVQQIASLGETLIMFGHYVDVTAGARKSASTAPLPPAPRLLDAVEFDDVWFRYAADHDWVLRGLTLRIPRGTSLALVGGNGAGKSTVVKLLCGFYAPTRGVIRWDGVDISSYDPDSVRARIGATFQDFMTYDLSAHENIALGELRMLDDRDEVRTAAGTAGLDETLQGLPRGYDTLLTRAFHDDDGGPRSTGVVLSGGQWQRMALARAALRVEADVLILDEPSAGLDVEAEHEVHRRLTALREQRTGLLISHRLNTVRDATAIAVLREGRIAEIGTHAELMASNGHYADLFRLQASGYDDAHADRIAP</sequence>
<evidence type="ECO:0000259" key="8">
    <source>
        <dbReference type="PROSITE" id="PS50893"/>
    </source>
</evidence>
<feature type="transmembrane region" description="Helical" evidence="7">
    <location>
        <begin position="253"/>
        <end position="276"/>
    </location>
</feature>
<proteinExistence type="predicted"/>
<dbReference type="InterPro" id="IPR003593">
    <property type="entry name" value="AAA+_ATPase"/>
</dbReference>
<evidence type="ECO:0000256" key="3">
    <source>
        <dbReference type="ARBA" id="ARBA00022741"/>
    </source>
</evidence>
<name>A0ABP6SYC5_9ACTN</name>
<feature type="domain" description="ABC transmembrane type-1" evidence="9">
    <location>
        <begin position="32"/>
        <end position="316"/>
    </location>
</feature>
<evidence type="ECO:0000256" key="6">
    <source>
        <dbReference type="ARBA" id="ARBA00023136"/>
    </source>
</evidence>
<dbReference type="InterPro" id="IPR027417">
    <property type="entry name" value="P-loop_NTPase"/>
</dbReference>
<protein>
    <submittedName>
        <fullName evidence="10">ABC transporter ATP-binding protein</fullName>
    </submittedName>
</protein>
<feature type="transmembrane region" description="Helical" evidence="7">
    <location>
        <begin position="67"/>
        <end position="88"/>
    </location>
</feature>
<dbReference type="SUPFAM" id="SSF90123">
    <property type="entry name" value="ABC transporter transmembrane region"/>
    <property type="match status" value="1"/>
</dbReference>
<keyword evidence="3" id="KW-0547">Nucleotide-binding</keyword>
<dbReference type="PANTHER" id="PTHR24221:SF646">
    <property type="entry name" value="HAEMOLYSIN SECRETION ATP-BINDING PROTEIN"/>
    <property type="match status" value="1"/>
</dbReference>
<dbReference type="Pfam" id="PF00005">
    <property type="entry name" value="ABC_tran"/>
    <property type="match status" value="1"/>
</dbReference>
<organism evidence="10 11">
    <name type="scientific">Cryptosporangium minutisporangium</name>
    <dbReference type="NCBI Taxonomy" id="113569"/>
    <lineage>
        <taxon>Bacteria</taxon>
        <taxon>Bacillati</taxon>
        <taxon>Actinomycetota</taxon>
        <taxon>Actinomycetes</taxon>
        <taxon>Cryptosporangiales</taxon>
        <taxon>Cryptosporangiaceae</taxon>
        <taxon>Cryptosporangium</taxon>
    </lineage>
</organism>
<dbReference type="InterPro" id="IPR017871">
    <property type="entry name" value="ABC_transporter-like_CS"/>
</dbReference>
<dbReference type="SUPFAM" id="SSF52540">
    <property type="entry name" value="P-loop containing nucleoside triphosphate hydrolases"/>
    <property type="match status" value="1"/>
</dbReference>
<dbReference type="Gene3D" id="3.40.50.300">
    <property type="entry name" value="P-loop containing nucleotide triphosphate hydrolases"/>
    <property type="match status" value="1"/>
</dbReference>
<dbReference type="PROSITE" id="PS50893">
    <property type="entry name" value="ABC_TRANSPORTER_2"/>
    <property type="match status" value="1"/>
</dbReference>
<dbReference type="InterPro" id="IPR039421">
    <property type="entry name" value="Type_1_exporter"/>
</dbReference>
<dbReference type="InterPro" id="IPR011527">
    <property type="entry name" value="ABC1_TM_dom"/>
</dbReference>
<dbReference type="PROSITE" id="PS50929">
    <property type="entry name" value="ABC_TM1F"/>
    <property type="match status" value="1"/>
</dbReference>
<reference evidence="11" key="1">
    <citation type="journal article" date="2019" name="Int. J. Syst. Evol. Microbiol.">
        <title>The Global Catalogue of Microorganisms (GCM) 10K type strain sequencing project: providing services to taxonomists for standard genome sequencing and annotation.</title>
        <authorList>
            <consortium name="The Broad Institute Genomics Platform"/>
            <consortium name="The Broad Institute Genome Sequencing Center for Infectious Disease"/>
            <person name="Wu L."/>
            <person name="Ma J."/>
        </authorList>
    </citation>
    <scope>NUCLEOTIDE SEQUENCE [LARGE SCALE GENOMIC DNA]</scope>
    <source>
        <strain evidence="11">JCM 9458</strain>
    </source>
</reference>